<protein>
    <recommendedName>
        <fullName evidence="4">GerMN domain-containing protein</fullName>
    </recommendedName>
</protein>
<organism evidence="2 3">
    <name type="scientific">Sutcliffiella tianshenii</name>
    <dbReference type="NCBI Taxonomy" id="1463404"/>
    <lineage>
        <taxon>Bacteria</taxon>
        <taxon>Bacillati</taxon>
        <taxon>Bacillota</taxon>
        <taxon>Bacilli</taxon>
        <taxon>Bacillales</taxon>
        <taxon>Bacillaceae</taxon>
        <taxon>Sutcliffiella</taxon>
    </lineage>
</organism>
<evidence type="ECO:0000313" key="2">
    <source>
        <dbReference type="EMBL" id="MBM7621623.1"/>
    </source>
</evidence>
<proteinExistence type="predicted"/>
<gene>
    <name evidence="2" type="ORF">JOC95_003512</name>
</gene>
<feature type="compositionally biased region" description="Acidic residues" evidence="1">
    <location>
        <begin position="51"/>
        <end position="82"/>
    </location>
</feature>
<evidence type="ECO:0008006" key="4">
    <source>
        <dbReference type="Google" id="ProtNLM"/>
    </source>
</evidence>
<reference evidence="2 3" key="1">
    <citation type="submission" date="2021-01" db="EMBL/GenBank/DDBJ databases">
        <title>Genomic Encyclopedia of Type Strains, Phase IV (KMG-IV): sequencing the most valuable type-strain genomes for metagenomic binning, comparative biology and taxonomic classification.</title>
        <authorList>
            <person name="Goeker M."/>
        </authorList>
    </citation>
    <scope>NUCLEOTIDE SEQUENCE [LARGE SCALE GENOMIC DNA]</scope>
    <source>
        <strain evidence="2 3">DSM 25879</strain>
    </source>
</reference>
<dbReference type="EMBL" id="JAFBED010000009">
    <property type="protein sequence ID" value="MBM7621623.1"/>
    <property type="molecule type" value="Genomic_DNA"/>
</dbReference>
<feature type="region of interest" description="Disordered" evidence="1">
    <location>
        <begin position="22"/>
        <end position="106"/>
    </location>
</feature>
<sequence length="370" mass="41038">MGKMTKISGLFTAAFLIAGCSSSGEETNSQTADPAENETVVSQEINGNTEENAEDNVESDVNIDTEEGTSDDGDAENVDASEETGKSNEEETGTSNEKGSDTEVYGGAQLNPNYFIDTKVINQPDRFYIAYAIDRDREKEQMGPPEQRLETSLFNNDPSEQDILSSYADLTLERPNLYVEFNQEGNELAATSAQSLLFYESLFGISDFYGVEYITFLNPDGEQRITVAERTVDDTIVVKNERGETRGYYAVYDKELEETLFIAGGELGEQVVNESGEPLSFPETIEKMRSVEADMFYSSAIVEGIEIVNSSITNDVAKVQYTMDENEVTDADRTVFENAIQLAALDFHAWEVELINDTLKESRTYPLVGQ</sequence>
<feature type="region of interest" description="Disordered" evidence="1">
    <location>
        <begin position="138"/>
        <end position="157"/>
    </location>
</feature>
<name>A0ABS2P4J0_9BACI</name>
<evidence type="ECO:0000313" key="3">
    <source>
        <dbReference type="Proteomes" id="UP000737402"/>
    </source>
</evidence>
<feature type="compositionally biased region" description="Polar residues" evidence="1">
    <location>
        <begin position="22"/>
        <end position="32"/>
    </location>
</feature>
<dbReference type="RefSeq" id="WP_204418405.1">
    <property type="nucleotide sequence ID" value="NZ_JAFBED010000009.1"/>
</dbReference>
<dbReference type="PROSITE" id="PS51257">
    <property type="entry name" value="PROKAR_LIPOPROTEIN"/>
    <property type="match status" value="1"/>
</dbReference>
<evidence type="ECO:0000256" key="1">
    <source>
        <dbReference type="SAM" id="MobiDB-lite"/>
    </source>
</evidence>
<accession>A0ABS2P4J0</accession>
<comment type="caution">
    <text evidence="2">The sequence shown here is derived from an EMBL/GenBank/DDBJ whole genome shotgun (WGS) entry which is preliminary data.</text>
</comment>
<keyword evidence="3" id="KW-1185">Reference proteome</keyword>
<dbReference type="Proteomes" id="UP000737402">
    <property type="component" value="Unassembled WGS sequence"/>
</dbReference>
<feature type="compositionally biased region" description="Polar residues" evidence="1">
    <location>
        <begin position="39"/>
        <end position="50"/>
    </location>
</feature>